<feature type="compositionally biased region" description="Low complexity" evidence="1">
    <location>
        <begin position="75"/>
        <end position="96"/>
    </location>
</feature>
<feature type="region of interest" description="Disordered" evidence="1">
    <location>
        <begin position="73"/>
        <end position="138"/>
    </location>
</feature>
<reference evidence="3" key="1">
    <citation type="journal article" date="2010" name="Genome Biol.">
        <title>Genome sequence of the necrotrophic plant pathogen Pythium ultimum reveals original pathogenicity mechanisms and effector repertoire.</title>
        <authorList>
            <person name="Levesque C.A."/>
            <person name="Brouwer H."/>
            <person name="Cano L."/>
            <person name="Hamilton J.P."/>
            <person name="Holt C."/>
            <person name="Huitema E."/>
            <person name="Raffaele S."/>
            <person name="Robideau G.P."/>
            <person name="Thines M."/>
            <person name="Win J."/>
            <person name="Zerillo M.M."/>
            <person name="Beakes G.W."/>
            <person name="Boore J.L."/>
            <person name="Busam D."/>
            <person name="Dumas B."/>
            <person name="Ferriera S."/>
            <person name="Fuerstenberg S.I."/>
            <person name="Gachon C.M."/>
            <person name="Gaulin E."/>
            <person name="Govers F."/>
            <person name="Grenville-Briggs L."/>
            <person name="Horner N."/>
            <person name="Hostetler J."/>
            <person name="Jiang R.H."/>
            <person name="Johnson J."/>
            <person name="Krajaejun T."/>
            <person name="Lin H."/>
            <person name="Meijer H.J."/>
            <person name="Moore B."/>
            <person name="Morris P."/>
            <person name="Phuntmart V."/>
            <person name="Puiu D."/>
            <person name="Shetty J."/>
            <person name="Stajich J.E."/>
            <person name="Tripathy S."/>
            <person name="Wawra S."/>
            <person name="van West P."/>
            <person name="Whitty B.R."/>
            <person name="Coutinho P.M."/>
            <person name="Henrissat B."/>
            <person name="Martin F."/>
            <person name="Thomas P.D."/>
            <person name="Tyler B.M."/>
            <person name="De Vries R.P."/>
            <person name="Kamoun S."/>
            <person name="Yandell M."/>
            <person name="Tisserat N."/>
            <person name="Buell C.R."/>
        </authorList>
    </citation>
    <scope>NUCLEOTIDE SEQUENCE</scope>
    <source>
        <strain evidence="3">DAOM:BR144</strain>
    </source>
</reference>
<dbReference type="PANTHER" id="PTHR13510:SF44">
    <property type="entry name" value="RABENOSYN-5"/>
    <property type="match status" value="1"/>
</dbReference>
<name>K3WFX4_GLOUD</name>
<organism evidence="2 3">
    <name type="scientific">Globisporangium ultimum (strain ATCC 200006 / CBS 805.95 / DAOM BR144)</name>
    <name type="common">Pythium ultimum</name>
    <dbReference type="NCBI Taxonomy" id="431595"/>
    <lineage>
        <taxon>Eukaryota</taxon>
        <taxon>Sar</taxon>
        <taxon>Stramenopiles</taxon>
        <taxon>Oomycota</taxon>
        <taxon>Peronosporomycetes</taxon>
        <taxon>Pythiales</taxon>
        <taxon>Pythiaceae</taxon>
        <taxon>Globisporangium</taxon>
    </lineage>
</organism>
<reference evidence="3" key="2">
    <citation type="submission" date="2010-04" db="EMBL/GenBank/DDBJ databases">
        <authorList>
            <person name="Buell R."/>
            <person name="Hamilton J."/>
            <person name="Hostetler J."/>
        </authorList>
    </citation>
    <scope>NUCLEOTIDE SEQUENCE [LARGE SCALE GENOMIC DNA]</scope>
    <source>
        <strain evidence="3">DAOM:BR144</strain>
    </source>
</reference>
<proteinExistence type="predicted"/>
<keyword evidence="3" id="KW-1185">Reference proteome</keyword>
<sequence>MKFILPARAFPRLALSPEEEYTIRSETDRTTKATRALFDEFAAQGRTLPADQYTLMKTKDRLNAYRVNFSQDPTSSSYLASPYSSSSSSNRSAGKSRTGEWVDPVPMKLVNRQGSHQSVDERKPELHPRTSANSAGSATAGAPKVIVTGFVEGTIEDFALSNIAETELLCKMRGAYVHDGNDDIRILAKIHGPTREDPFTFLGVKWASKRLSYFSLPNDMVYAESCGVVHDGRGTVTAAYHVLKSVEIARIGNLEQFNVRRMRTSICTIVRKHDDRHVEIFCHASVPVQDNEPVNIASFEQTLIVSCDALLHCAFVRKLMWLSQQKQAPRNSLLDESEATSKMPVRYCRLCNKSLRGKLRGIFRPSNPCHCCRQIVCRTCTLDTNVVVDVAVDSVTQRAFPFCLQCVSEANRLPASDVARAAVVSNNYNAAIPRSKAK</sequence>
<dbReference type="PANTHER" id="PTHR13510">
    <property type="entry name" value="FYVE-FINGER-CONTAINING RAB5 EFFECTOR PROTEIN RABENOSYN-5-RELATED"/>
    <property type="match status" value="1"/>
</dbReference>
<dbReference type="InterPro" id="IPR052727">
    <property type="entry name" value="Rab4/Rab5_effector"/>
</dbReference>
<dbReference type="InParanoid" id="K3WFX4"/>
<evidence type="ECO:0000313" key="2">
    <source>
        <dbReference type="EnsemblProtists" id="PYU1_T003865"/>
    </source>
</evidence>
<dbReference type="VEuPathDB" id="FungiDB:PYU1_G003855"/>
<dbReference type="EMBL" id="GL376638">
    <property type="status" value="NOT_ANNOTATED_CDS"/>
    <property type="molecule type" value="Genomic_DNA"/>
</dbReference>
<dbReference type="Proteomes" id="UP000019132">
    <property type="component" value="Unassembled WGS sequence"/>
</dbReference>
<dbReference type="EnsemblProtists" id="PYU1_T003865">
    <property type="protein sequence ID" value="PYU1_T003865"/>
    <property type="gene ID" value="PYU1_G003855"/>
</dbReference>
<evidence type="ECO:0000256" key="1">
    <source>
        <dbReference type="SAM" id="MobiDB-lite"/>
    </source>
</evidence>
<reference evidence="2" key="3">
    <citation type="submission" date="2015-02" db="UniProtKB">
        <authorList>
            <consortium name="EnsemblProtists"/>
        </authorList>
    </citation>
    <scope>IDENTIFICATION</scope>
    <source>
        <strain evidence="2">DAOM BR144</strain>
    </source>
</reference>
<feature type="compositionally biased region" description="Basic and acidic residues" evidence="1">
    <location>
        <begin position="118"/>
        <end position="128"/>
    </location>
</feature>
<accession>K3WFX4</accession>
<dbReference type="AlphaFoldDB" id="K3WFX4"/>
<evidence type="ECO:0000313" key="3">
    <source>
        <dbReference type="Proteomes" id="UP000019132"/>
    </source>
</evidence>
<dbReference type="HOGENOM" id="CLU_015303_8_2_1"/>
<evidence type="ECO:0008006" key="4">
    <source>
        <dbReference type="Google" id="ProtNLM"/>
    </source>
</evidence>
<protein>
    <recommendedName>
        <fullName evidence="4">FYVE-type domain-containing protein</fullName>
    </recommendedName>
</protein>
<dbReference type="eggNOG" id="ENOG502SHTS">
    <property type="taxonomic scope" value="Eukaryota"/>
</dbReference>